<dbReference type="Proteomes" id="UP001596201">
    <property type="component" value="Unassembled WGS sequence"/>
</dbReference>
<feature type="transmembrane region" description="Helical" evidence="1">
    <location>
        <begin position="17"/>
        <end position="37"/>
    </location>
</feature>
<evidence type="ECO:0000313" key="2">
    <source>
        <dbReference type="EMBL" id="MFC5369160.1"/>
    </source>
</evidence>
<evidence type="ECO:0000313" key="3">
    <source>
        <dbReference type="Proteomes" id="UP001596201"/>
    </source>
</evidence>
<feature type="transmembrane region" description="Helical" evidence="1">
    <location>
        <begin position="49"/>
        <end position="71"/>
    </location>
</feature>
<accession>A0ABD5RH22</accession>
<keyword evidence="1" id="KW-0472">Membrane</keyword>
<comment type="caution">
    <text evidence="2">The sequence shown here is derived from an EMBL/GenBank/DDBJ whole genome shotgun (WGS) entry which is preliminary data.</text>
</comment>
<proteinExistence type="predicted"/>
<sequence length="143" mass="15048">MADGHHWSPVSRSTVRAFAAGGGLSVLYTAIVLAYSAHPATNVSVAGSLWVALAVQSAMALGTVGVPVFLWERYDIRSPGALLVVLLVFWHILVEFPPIGTGQGDSPGFLFVFAGAPLYVVLYAVLASGEVVLRRRGVALGTR</sequence>
<organism evidence="2 3">
    <name type="scientific">Salinirubrum litoreum</name>
    <dbReference type="NCBI Taxonomy" id="1126234"/>
    <lineage>
        <taxon>Archaea</taxon>
        <taxon>Methanobacteriati</taxon>
        <taxon>Methanobacteriota</taxon>
        <taxon>Stenosarchaea group</taxon>
        <taxon>Halobacteria</taxon>
        <taxon>Halobacteriales</taxon>
        <taxon>Haloferacaceae</taxon>
        <taxon>Salinirubrum</taxon>
    </lineage>
</organism>
<feature type="transmembrane region" description="Helical" evidence="1">
    <location>
        <begin position="108"/>
        <end position="126"/>
    </location>
</feature>
<protein>
    <submittedName>
        <fullName evidence="2">Uncharacterized protein</fullName>
    </submittedName>
</protein>
<evidence type="ECO:0000256" key="1">
    <source>
        <dbReference type="SAM" id="Phobius"/>
    </source>
</evidence>
<keyword evidence="3" id="KW-1185">Reference proteome</keyword>
<dbReference type="EMBL" id="JBHSKX010000004">
    <property type="protein sequence ID" value="MFC5369160.1"/>
    <property type="molecule type" value="Genomic_DNA"/>
</dbReference>
<keyword evidence="1" id="KW-1133">Transmembrane helix</keyword>
<gene>
    <name evidence="2" type="ORF">ACFPJ5_19715</name>
</gene>
<dbReference type="AlphaFoldDB" id="A0ABD5RH22"/>
<dbReference type="RefSeq" id="WP_227231213.1">
    <property type="nucleotide sequence ID" value="NZ_JAJCVJ010000003.1"/>
</dbReference>
<reference evidence="2 3" key="1">
    <citation type="journal article" date="2019" name="Int. J. Syst. Evol. Microbiol.">
        <title>The Global Catalogue of Microorganisms (GCM) 10K type strain sequencing project: providing services to taxonomists for standard genome sequencing and annotation.</title>
        <authorList>
            <consortium name="The Broad Institute Genomics Platform"/>
            <consortium name="The Broad Institute Genome Sequencing Center for Infectious Disease"/>
            <person name="Wu L."/>
            <person name="Ma J."/>
        </authorList>
    </citation>
    <scope>NUCLEOTIDE SEQUENCE [LARGE SCALE GENOMIC DNA]</scope>
    <source>
        <strain evidence="2 3">CGMCC 1.12237</strain>
    </source>
</reference>
<keyword evidence="1" id="KW-0812">Transmembrane</keyword>
<feature type="transmembrane region" description="Helical" evidence="1">
    <location>
        <begin position="78"/>
        <end position="96"/>
    </location>
</feature>
<name>A0ABD5RH22_9EURY</name>